<dbReference type="AlphaFoldDB" id="A0A2W0HKQ2"/>
<name>A0A2W0HKQ2_9BACI</name>
<dbReference type="PANTHER" id="PTHR43077:SF5">
    <property type="entry name" value="PHAGE INFECTION PROTEIN"/>
    <property type="match status" value="1"/>
</dbReference>
<dbReference type="PANTHER" id="PTHR43077">
    <property type="entry name" value="TRANSPORT PERMEASE YVFS-RELATED"/>
    <property type="match status" value="1"/>
</dbReference>
<feature type="transmembrane region" description="Helical" evidence="6">
    <location>
        <begin position="623"/>
        <end position="642"/>
    </location>
</feature>
<feature type="transmembrane region" description="Helical" evidence="6">
    <location>
        <begin position="694"/>
        <end position="713"/>
    </location>
</feature>
<feature type="coiled-coil region" evidence="5">
    <location>
        <begin position="298"/>
        <end position="357"/>
    </location>
</feature>
<dbReference type="EMBL" id="PDOF01000001">
    <property type="protein sequence ID" value="PYZ97439.1"/>
    <property type="molecule type" value="Genomic_DNA"/>
</dbReference>
<proteinExistence type="predicted"/>
<organism evidence="8 9">
    <name type="scientific">Alteribacter lacisalsi</name>
    <dbReference type="NCBI Taxonomy" id="2045244"/>
    <lineage>
        <taxon>Bacteria</taxon>
        <taxon>Bacillati</taxon>
        <taxon>Bacillota</taxon>
        <taxon>Bacilli</taxon>
        <taxon>Bacillales</taxon>
        <taxon>Bacillaceae</taxon>
        <taxon>Alteribacter</taxon>
    </lineage>
</organism>
<dbReference type="InterPro" id="IPR017500">
    <property type="entry name" value="Phage_infect_YhgE_N"/>
</dbReference>
<dbReference type="NCBIfam" id="TIGR03061">
    <property type="entry name" value="pip_yhgE_Nterm"/>
    <property type="match status" value="1"/>
</dbReference>
<sequence length="818" mass="90537">MNGLKNELKGIFERKKLMVALAGIMLMPLLYGGVLIWSFWDPYGQIDSLPVAVVNDDESAVIDGEEIRAGDDFTEELAANPDLDFHFVNEETARQGMADFDYYFYVYIPPSFSEDIVSVAEQEPVKGTLYYEVNSDYNYVSSQIAGTAVESMERELSEALTLAYAEVANDSFSRFTKLVNEVKDGTGEIQEGSSDAYEGSLSLNSGLLEIEAGTADLAAGAEELEAGITTFDEEWDSLTRNLDLDRAEETHGELRERTERMEQFLEDGRVTEAAQEFDRIFDQAEALGDDIAQFQDILTDGEERMADIQSELNEYESKWNSLYASLEGSAEDAGSRLDEAAAFADQIEERLEGLEKRLSEPFELVEEMEDHYRQLPEAAGEDWEEREELAAWYEQGLEQFEKIPDHQERLKNQVADGRSEISRFRQTIEEAEEAAEDLAETGKEALAAAGHIKEKVGTSENILRSLNERADRLKEKLETVESLEERVDPADGEEQLKEVVQDLNMTLERAEEQYNLALNQGEEVSEGLSQLAAGAERTSEGTFSLVDRLDEAAEGSSSLAGGLDDLSSGTDELHKNVAEVAEVMGGLDPGRQHELMAATPVEAMSGSTDSDNDYSYGEGLTPYFLSIGLYVGALTLSIIYPFREPLGPHRNGFEWFTGKLGVALMTGAAQVTILLAFLFFVLQLDVASPVSFIWFTYLVSAVFISLIFMMVGVLDNPGRFVAIILLILQLGGSGGTFPVELLASPLQTVHGWLPMTYSILGFRSVVFMDSPVFLGQSVLFLTVLGAVVLGGAYFFFRAKYSKLCAPFTNKQNVQTNKD</sequence>
<dbReference type="Pfam" id="PF12698">
    <property type="entry name" value="ABC2_membrane_3"/>
    <property type="match status" value="2"/>
</dbReference>
<evidence type="ECO:0000256" key="1">
    <source>
        <dbReference type="ARBA" id="ARBA00004141"/>
    </source>
</evidence>
<feature type="transmembrane region" description="Helical" evidence="6">
    <location>
        <begin position="773"/>
        <end position="796"/>
    </location>
</feature>
<dbReference type="InterPro" id="IPR051328">
    <property type="entry name" value="T7SS_ABC-Transporter"/>
</dbReference>
<evidence type="ECO:0000313" key="8">
    <source>
        <dbReference type="EMBL" id="PYZ97439.1"/>
    </source>
</evidence>
<keyword evidence="2 6" id="KW-0812">Transmembrane</keyword>
<evidence type="ECO:0000256" key="4">
    <source>
        <dbReference type="ARBA" id="ARBA00023136"/>
    </source>
</evidence>
<keyword evidence="5" id="KW-0175">Coiled coil</keyword>
<dbReference type="GO" id="GO:0140359">
    <property type="term" value="F:ABC-type transporter activity"/>
    <property type="evidence" value="ECO:0007669"/>
    <property type="project" value="InterPro"/>
</dbReference>
<dbReference type="InterPro" id="IPR017501">
    <property type="entry name" value="Phage_infect_YhgE_C"/>
</dbReference>
<dbReference type="InterPro" id="IPR013525">
    <property type="entry name" value="ABC2_TM"/>
</dbReference>
<comment type="caution">
    <text evidence="8">The sequence shown here is derived from an EMBL/GenBank/DDBJ whole genome shotgun (WGS) entry which is preliminary data.</text>
</comment>
<gene>
    <name evidence="8" type="ORF">CR205_02240</name>
</gene>
<keyword evidence="4 6" id="KW-0472">Membrane</keyword>
<reference evidence="8 9" key="1">
    <citation type="submission" date="2017-10" db="EMBL/GenBank/DDBJ databases">
        <title>Bacillus sp. nov., a halophilic bacterium isolated from a Yangshapao Lake.</title>
        <authorList>
            <person name="Wang H."/>
        </authorList>
    </citation>
    <scope>NUCLEOTIDE SEQUENCE [LARGE SCALE GENOMIC DNA]</scope>
    <source>
        <strain evidence="8 9">YSP-3</strain>
    </source>
</reference>
<feature type="transmembrane region" description="Helical" evidence="6">
    <location>
        <begin position="662"/>
        <end position="682"/>
    </location>
</feature>
<evidence type="ECO:0000256" key="2">
    <source>
        <dbReference type="ARBA" id="ARBA00022692"/>
    </source>
</evidence>
<keyword evidence="3 6" id="KW-1133">Transmembrane helix</keyword>
<evidence type="ECO:0000256" key="3">
    <source>
        <dbReference type="ARBA" id="ARBA00022989"/>
    </source>
</evidence>
<feature type="transmembrane region" description="Helical" evidence="6">
    <location>
        <begin position="20"/>
        <end position="40"/>
    </location>
</feature>
<dbReference type="Gene3D" id="3.40.1710.10">
    <property type="entry name" value="abc type-2 transporter like domain"/>
    <property type="match status" value="1"/>
</dbReference>
<evidence type="ECO:0000313" key="9">
    <source>
        <dbReference type="Proteomes" id="UP000248066"/>
    </source>
</evidence>
<protein>
    <recommendedName>
        <fullName evidence="7">ABC-2 type transporter transmembrane domain-containing protein</fullName>
    </recommendedName>
</protein>
<feature type="coiled-coil region" evidence="5">
    <location>
        <begin position="414"/>
        <end position="520"/>
    </location>
</feature>
<feature type="domain" description="ABC-2 type transporter transmembrane" evidence="7">
    <location>
        <begin position="615"/>
        <end position="793"/>
    </location>
</feature>
<feature type="domain" description="ABC-2 type transporter transmembrane" evidence="7">
    <location>
        <begin position="24"/>
        <end position="157"/>
    </location>
</feature>
<dbReference type="Proteomes" id="UP000248066">
    <property type="component" value="Unassembled WGS sequence"/>
</dbReference>
<keyword evidence="9" id="KW-1185">Reference proteome</keyword>
<dbReference type="Gene3D" id="1.10.287.950">
    <property type="entry name" value="Methyl-accepting chemotaxis protein"/>
    <property type="match status" value="1"/>
</dbReference>
<accession>A0A2W0HKQ2</accession>
<dbReference type="OrthoDB" id="9811483at2"/>
<dbReference type="GO" id="GO:0016020">
    <property type="term" value="C:membrane"/>
    <property type="evidence" value="ECO:0007669"/>
    <property type="project" value="UniProtKB-SubCell"/>
</dbReference>
<evidence type="ECO:0000259" key="7">
    <source>
        <dbReference type="Pfam" id="PF12698"/>
    </source>
</evidence>
<feature type="transmembrane region" description="Helical" evidence="6">
    <location>
        <begin position="720"/>
        <end position="739"/>
    </location>
</feature>
<dbReference type="SUPFAM" id="SSF58104">
    <property type="entry name" value="Methyl-accepting chemotaxis protein (MCP) signaling domain"/>
    <property type="match status" value="1"/>
</dbReference>
<dbReference type="NCBIfam" id="TIGR03062">
    <property type="entry name" value="pip_yhgE_Cterm"/>
    <property type="match status" value="1"/>
</dbReference>
<evidence type="ECO:0000256" key="6">
    <source>
        <dbReference type="SAM" id="Phobius"/>
    </source>
</evidence>
<dbReference type="RefSeq" id="WP_110516522.1">
    <property type="nucleotide sequence ID" value="NZ_PDOF01000001.1"/>
</dbReference>
<evidence type="ECO:0000256" key="5">
    <source>
        <dbReference type="SAM" id="Coils"/>
    </source>
</evidence>
<comment type="subcellular location">
    <subcellularLocation>
        <location evidence="1">Membrane</location>
        <topology evidence="1">Multi-pass membrane protein</topology>
    </subcellularLocation>
</comment>